<name>A0A919BMP9_9GAMM</name>
<dbReference type="Gene3D" id="3.40.50.300">
    <property type="entry name" value="P-loop containing nucleotide triphosphate hydrolases"/>
    <property type="match status" value="1"/>
</dbReference>
<organism evidence="1 2">
    <name type="scientific">Thalassotalea marina</name>
    <dbReference type="NCBI Taxonomy" id="1673741"/>
    <lineage>
        <taxon>Bacteria</taxon>
        <taxon>Pseudomonadati</taxon>
        <taxon>Pseudomonadota</taxon>
        <taxon>Gammaproteobacteria</taxon>
        <taxon>Alteromonadales</taxon>
        <taxon>Colwelliaceae</taxon>
        <taxon>Thalassotalea</taxon>
    </lineage>
</organism>
<reference evidence="1" key="1">
    <citation type="journal article" date="2014" name="Int. J. Syst. Evol. Microbiol.">
        <title>Complete genome sequence of Corynebacterium casei LMG S-19264T (=DSM 44701T), isolated from a smear-ripened cheese.</title>
        <authorList>
            <consortium name="US DOE Joint Genome Institute (JGI-PGF)"/>
            <person name="Walter F."/>
            <person name="Albersmeier A."/>
            <person name="Kalinowski J."/>
            <person name="Ruckert C."/>
        </authorList>
    </citation>
    <scope>NUCLEOTIDE SEQUENCE</scope>
    <source>
        <strain evidence="1">KCTC 42731</strain>
    </source>
</reference>
<comment type="caution">
    <text evidence="1">The sequence shown here is derived from an EMBL/GenBank/DDBJ whole genome shotgun (WGS) entry which is preliminary data.</text>
</comment>
<sequence>MTKLLVIAIAGISGCGKTSIVKSAAKHFACKCLHFDDYIDKNTYPQDMTQWFVDGADVNQIKTPRFAKAIRHHIKTSEGLLLVEEPFGTCRDEVSTLIDKTILLDVPLAICLSRVIERRLKRVSALNKGQVLKYLASYQDYLHQVYQSTFEQTRAVADTVINNNQCYDKAVTNIVEFINSVKEG</sequence>
<protein>
    <recommendedName>
        <fullName evidence="3">Uridine kinase</fullName>
    </recommendedName>
</protein>
<dbReference type="InterPro" id="IPR027417">
    <property type="entry name" value="P-loop_NTPase"/>
</dbReference>
<accession>A0A919BMP9</accession>
<dbReference type="PROSITE" id="PS51257">
    <property type="entry name" value="PROKAR_LIPOPROTEIN"/>
    <property type="match status" value="1"/>
</dbReference>
<dbReference type="AlphaFoldDB" id="A0A919BMP9"/>
<reference evidence="1" key="2">
    <citation type="submission" date="2020-09" db="EMBL/GenBank/DDBJ databases">
        <authorList>
            <person name="Sun Q."/>
            <person name="Kim S."/>
        </authorList>
    </citation>
    <scope>NUCLEOTIDE SEQUENCE</scope>
    <source>
        <strain evidence="1">KCTC 42731</strain>
    </source>
</reference>
<dbReference type="SUPFAM" id="SSF52540">
    <property type="entry name" value="P-loop containing nucleoside triphosphate hydrolases"/>
    <property type="match status" value="1"/>
</dbReference>
<dbReference type="Proteomes" id="UP000623842">
    <property type="component" value="Unassembled WGS sequence"/>
</dbReference>
<evidence type="ECO:0008006" key="3">
    <source>
        <dbReference type="Google" id="ProtNLM"/>
    </source>
</evidence>
<proteinExistence type="predicted"/>
<dbReference type="EMBL" id="BNCK01000007">
    <property type="protein sequence ID" value="GHG00169.1"/>
    <property type="molecule type" value="Genomic_DNA"/>
</dbReference>
<gene>
    <name evidence="1" type="ORF">GCM10017161_31000</name>
</gene>
<keyword evidence="2" id="KW-1185">Reference proteome</keyword>
<dbReference type="RefSeq" id="WP_189772450.1">
    <property type="nucleotide sequence ID" value="NZ_BNCK01000007.1"/>
</dbReference>
<evidence type="ECO:0000313" key="2">
    <source>
        <dbReference type="Proteomes" id="UP000623842"/>
    </source>
</evidence>
<evidence type="ECO:0000313" key="1">
    <source>
        <dbReference type="EMBL" id="GHG00169.1"/>
    </source>
</evidence>